<dbReference type="GO" id="GO:0016787">
    <property type="term" value="F:hydrolase activity"/>
    <property type="evidence" value="ECO:0007669"/>
    <property type="project" value="InterPro"/>
</dbReference>
<sequence>MIRPRTFYYRGNTALPGHYRFIENLKMIEMKKVLIFFALFSVTFMGLAQNNDRFTSLFNGRDLVGWNMPGKVPGFEVVDGILVASPRNGSELFTEEQYGNFVFKFEYLLSEVGNSGVLIRCNPENPWGTGVEVQLLAPWTPYRDDLHCTGSIYGYVAVNNRPDETTGIWHEMEIKCDRKRITISVDGAVTTTADIDTVKSMQGKNLTGFIGFQSNHSKEGEYAHFRNISILDLDNDPEYVKKGFYSEDPEIRKQAMEVSVFKGSSMVKVLIQMMDEDNTMAQAGAKQALFDIVAGISAPNAIGKERVVVAKMLKEQSMDSTSEITAEYLKWLLEMLNRTITG</sequence>
<organism evidence="2 3">
    <name type="scientific">Mariniphaga sediminis</name>
    <dbReference type="NCBI Taxonomy" id="1628158"/>
    <lineage>
        <taxon>Bacteria</taxon>
        <taxon>Pseudomonadati</taxon>
        <taxon>Bacteroidota</taxon>
        <taxon>Bacteroidia</taxon>
        <taxon>Marinilabiliales</taxon>
        <taxon>Prolixibacteraceae</taxon>
        <taxon>Mariniphaga</taxon>
    </lineage>
</organism>
<evidence type="ECO:0000259" key="1">
    <source>
        <dbReference type="Pfam" id="PF06439"/>
    </source>
</evidence>
<dbReference type="Proteomes" id="UP000266441">
    <property type="component" value="Unassembled WGS sequence"/>
</dbReference>
<accession>A0A399CYQ4</accession>
<dbReference type="AlphaFoldDB" id="A0A399CYQ4"/>
<keyword evidence="3" id="KW-1185">Reference proteome</keyword>
<name>A0A399CYQ4_9BACT</name>
<dbReference type="EMBL" id="QWET01000008">
    <property type="protein sequence ID" value="RIH64885.1"/>
    <property type="molecule type" value="Genomic_DNA"/>
</dbReference>
<reference evidence="2 3" key="1">
    <citation type="journal article" date="2015" name="Int. J. Syst. Evol. Microbiol.">
        <title>Mariniphaga sediminis sp. nov., isolated from coastal sediment.</title>
        <authorList>
            <person name="Wang F.Q."/>
            <person name="Shen Q.Y."/>
            <person name="Chen G.J."/>
            <person name="Du Z.J."/>
        </authorList>
    </citation>
    <scope>NUCLEOTIDE SEQUENCE [LARGE SCALE GENOMIC DNA]</scope>
    <source>
        <strain evidence="2 3">SY21</strain>
    </source>
</reference>
<evidence type="ECO:0000313" key="3">
    <source>
        <dbReference type="Proteomes" id="UP000266441"/>
    </source>
</evidence>
<evidence type="ECO:0000313" key="2">
    <source>
        <dbReference type="EMBL" id="RIH64885.1"/>
    </source>
</evidence>
<dbReference type="Pfam" id="PF06439">
    <property type="entry name" value="3keto-disac_hyd"/>
    <property type="match status" value="1"/>
</dbReference>
<comment type="caution">
    <text evidence="2">The sequence shown here is derived from an EMBL/GenBank/DDBJ whole genome shotgun (WGS) entry which is preliminary data.</text>
</comment>
<dbReference type="Gene3D" id="2.60.120.560">
    <property type="entry name" value="Exo-inulinase, domain 1"/>
    <property type="match status" value="1"/>
</dbReference>
<dbReference type="InterPro" id="IPR010496">
    <property type="entry name" value="AL/BT2_dom"/>
</dbReference>
<dbReference type="OrthoDB" id="259356at2"/>
<feature type="domain" description="3-keto-alpha-glucoside-1,2-lyase/3-keto-2-hydroxy-glucal hydratase" evidence="1">
    <location>
        <begin position="54"/>
        <end position="230"/>
    </location>
</feature>
<gene>
    <name evidence="2" type="ORF">D1164_12655</name>
</gene>
<proteinExistence type="predicted"/>
<protein>
    <submittedName>
        <fullName evidence="2">DUF1080 domain-containing protein</fullName>
    </submittedName>
</protein>